<dbReference type="Pfam" id="PF00072">
    <property type="entry name" value="Response_reg"/>
    <property type="match status" value="1"/>
</dbReference>
<dbReference type="Gene3D" id="1.10.287.130">
    <property type="match status" value="1"/>
</dbReference>
<dbReference type="EMBL" id="FQVB01000017">
    <property type="protein sequence ID" value="SHF40066.1"/>
    <property type="molecule type" value="Genomic_DNA"/>
</dbReference>
<accession>A0A1M5BCG4</accession>
<dbReference type="SUPFAM" id="SSF52172">
    <property type="entry name" value="CheY-like"/>
    <property type="match status" value="1"/>
</dbReference>
<dbReference type="STRING" id="1121391.SAMN02745206_01893"/>
<dbReference type="InterPro" id="IPR036097">
    <property type="entry name" value="HisK_dim/P_sf"/>
</dbReference>
<dbReference type="InterPro" id="IPR001789">
    <property type="entry name" value="Sig_transdc_resp-reg_receiver"/>
</dbReference>
<feature type="domain" description="Response regulatory" evidence="9">
    <location>
        <begin position="738"/>
        <end position="858"/>
    </location>
</feature>
<keyword evidence="13" id="KW-1185">Reference proteome</keyword>
<dbReference type="InterPro" id="IPR013655">
    <property type="entry name" value="PAS_fold_3"/>
</dbReference>
<dbReference type="RefSeq" id="WP_073038747.1">
    <property type="nucleotide sequence ID" value="NZ_FQVB01000017.1"/>
</dbReference>
<dbReference type="Pfam" id="PF00512">
    <property type="entry name" value="HisKA"/>
    <property type="match status" value="1"/>
</dbReference>
<dbReference type="Gene3D" id="3.30.565.10">
    <property type="entry name" value="Histidine kinase-like ATPase, C-terminal domain"/>
    <property type="match status" value="1"/>
</dbReference>
<keyword evidence="3 6" id="KW-0597">Phosphoprotein</keyword>
<keyword evidence="4" id="KW-0808">Transferase</keyword>
<dbReference type="SMART" id="SM00065">
    <property type="entry name" value="GAF"/>
    <property type="match status" value="1"/>
</dbReference>
<dbReference type="PROSITE" id="PS50110">
    <property type="entry name" value="RESPONSE_REGULATORY"/>
    <property type="match status" value="1"/>
</dbReference>
<dbReference type="SMART" id="SM00388">
    <property type="entry name" value="HisKA"/>
    <property type="match status" value="1"/>
</dbReference>
<dbReference type="InterPro" id="IPR003018">
    <property type="entry name" value="GAF"/>
</dbReference>
<dbReference type="PRINTS" id="PR00344">
    <property type="entry name" value="BCTRLSENSOR"/>
</dbReference>
<dbReference type="Gene3D" id="3.30.450.20">
    <property type="entry name" value="PAS domain"/>
    <property type="match status" value="2"/>
</dbReference>
<dbReference type="InterPro" id="IPR003594">
    <property type="entry name" value="HATPase_dom"/>
</dbReference>
<reference evidence="13" key="1">
    <citation type="submission" date="2016-11" db="EMBL/GenBank/DDBJ databases">
        <authorList>
            <person name="Varghese N."/>
            <person name="Submissions S."/>
        </authorList>
    </citation>
    <scope>NUCLEOTIDE SEQUENCE [LARGE SCALE GENOMIC DNA]</scope>
    <source>
        <strain evidence="13">DSM 9756</strain>
    </source>
</reference>
<dbReference type="InterPro" id="IPR035965">
    <property type="entry name" value="PAS-like_dom_sf"/>
</dbReference>
<evidence type="ECO:0000313" key="13">
    <source>
        <dbReference type="Proteomes" id="UP000184076"/>
    </source>
</evidence>
<evidence type="ECO:0000256" key="5">
    <source>
        <dbReference type="ARBA" id="ARBA00022777"/>
    </source>
</evidence>
<feature type="modified residue" description="4-aspartylphosphate" evidence="6">
    <location>
        <position position="792"/>
    </location>
</feature>
<dbReference type="CDD" id="cd17546">
    <property type="entry name" value="REC_hyHK_CKI1_RcsC-like"/>
    <property type="match status" value="1"/>
</dbReference>
<dbReference type="PROSITE" id="PS50113">
    <property type="entry name" value="PAC"/>
    <property type="match status" value="2"/>
</dbReference>
<dbReference type="SUPFAM" id="SSF55785">
    <property type="entry name" value="PYP-like sensor domain (PAS domain)"/>
    <property type="match status" value="2"/>
</dbReference>
<dbReference type="SMART" id="SM00086">
    <property type="entry name" value="PAC"/>
    <property type="match status" value="2"/>
</dbReference>
<dbReference type="PANTHER" id="PTHR43065">
    <property type="entry name" value="SENSOR HISTIDINE KINASE"/>
    <property type="match status" value="1"/>
</dbReference>
<dbReference type="InterPro" id="IPR005467">
    <property type="entry name" value="His_kinase_dom"/>
</dbReference>
<keyword evidence="5" id="KW-0418">Kinase</keyword>
<dbReference type="AlphaFoldDB" id="A0A1M5BCG4"/>
<dbReference type="Gene3D" id="3.40.50.2300">
    <property type="match status" value="1"/>
</dbReference>
<dbReference type="CDD" id="cd00130">
    <property type="entry name" value="PAS"/>
    <property type="match status" value="2"/>
</dbReference>
<comment type="catalytic activity">
    <reaction evidence="1">
        <text>ATP + protein L-histidine = ADP + protein N-phospho-L-histidine.</text>
        <dbReference type="EC" id="2.7.13.3"/>
    </reaction>
</comment>
<evidence type="ECO:0000256" key="2">
    <source>
        <dbReference type="ARBA" id="ARBA00012438"/>
    </source>
</evidence>
<evidence type="ECO:0000259" key="11">
    <source>
        <dbReference type="PROSITE" id="PS50113"/>
    </source>
</evidence>
<evidence type="ECO:0000256" key="4">
    <source>
        <dbReference type="ARBA" id="ARBA00022679"/>
    </source>
</evidence>
<dbReference type="EC" id="2.7.13.3" evidence="2"/>
<feature type="domain" description="PAC" evidence="11">
    <location>
        <begin position="93"/>
        <end position="144"/>
    </location>
</feature>
<dbReference type="PANTHER" id="PTHR43065:SF42">
    <property type="entry name" value="TWO-COMPONENT SENSOR PPRA"/>
    <property type="match status" value="1"/>
</dbReference>
<dbReference type="SUPFAM" id="SSF55781">
    <property type="entry name" value="GAF domain-like"/>
    <property type="match status" value="1"/>
</dbReference>
<dbReference type="GO" id="GO:0000155">
    <property type="term" value="F:phosphorelay sensor kinase activity"/>
    <property type="evidence" value="ECO:0007669"/>
    <property type="project" value="InterPro"/>
</dbReference>
<dbReference type="Pfam" id="PF01590">
    <property type="entry name" value="GAF"/>
    <property type="match status" value="1"/>
</dbReference>
<evidence type="ECO:0000259" key="10">
    <source>
        <dbReference type="PROSITE" id="PS50112"/>
    </source>
</evidence>
<protein>
    <recommendedName>
        <fullName evidence="2">histidine kinase</fullName>
        <ecNumber evidence="2">2.7.13.3</ecNumber>
    </recommendedName>
</protein>
<dbReference type="InterPro" id="IPR011006">
    <property type="entry name" value="CheY-like_superfamily"/>
</dbReference>
<dbReference type="PROSITE" id="PS50112">
    <property type="entry name" value="PAS"/>
    <property type="match status" value="1"/>
</dbReference>
<dbReference type="Proteomes" id="UP000184076">
    <property type="component" value="Unassembled WGS sequence"/>
</dbReference>
<dbReference type="Pfam" id="PF13426">
    <property type="entry name" value="PAS_9"/>
    <property type="match status" value="1"/>
</dbReference>
<organism evidence="12 13">
    <name type="scientific">Desulfacinum infernum DSM 9756</name>
    <dbReference type="NCBI Taxonomy" id="1121391"/>
    <lineage>
        <taxon>Bacteria</taxon>
        <taxon>Pseudomonadati</taxon>
        <taxon>Thermodesulfobacteriota</taxon>
        <taxon>Syntrophobacteria</taxon>
        <taxon>Syntrophobacterales</taxon>
        <taxon>Syntrophobacteraceae</taxon>
        <taxon>Desulfacinum</taxon>
    </lineage>
</organism>
<dbReference type="NCBIfam" id="TIGR00229">
    <property type="entry name" value="sensory_box"/>
    <property type="match status" value="2"/>
</dbReference>
<evidence type="ECO:0000256" key="7">
    <source>
        <dbReference type="SAM" id="Coils"/>
    </source>
</evidence>
<proteinExistence type="predicted"/>
<dbReference type="InterPro" id="IPR036890">
    <property type="entry name" value="HATPase_C_sf"/>
</dbReference>
<dbReference type="PROSITE" id="PS50109">
    <property type="entry name" value="HIS_KIN"/>
    <property type="match status" value="1"/>
</dbReference>
<dbReference type="SUPFAM" id="SSF55874">
    <property type="entry name" value="ATPase domain of HSP90 chaperone/DNA topoisomerase II/histidine kinase"/>
    <property type="match status" value="1"/>
</dbReference>
<keyword evidence="7" id="KW-0175">Coiled coil</keyword>
<dbReference type="Gene3D" id="3.30.450.40">
    <property type="match status" value="1"/>
</dbReference>
<dbReference type="Pfam" id="PF02518">
    <property type="entry name" value="HATPase_c"/>
    <property type="match status" value="1"/>
</dbReference>
<gene>
    <name evidence="12" type="ORF">SAMN02745206_01893</name>
</gene>
<feature type="domain" description="PAS" evidence="10">
    <location>
        <begin position="362"/>
        <end position="403"/>
    </location>
</feature>
<evidence type="ECO:0000256" key="1">
    <source>
        <dbReference type="ARBA" id="ARBA00000085"/>
    </source>
</evidence>
<evidence type="ECO:0000313" key="12">
    <source>
        <dbReference type="EMBL" id="SHF40066.1"/>
    </source>
</evidence>
<dbReference type="InterPro" id="IPR003661">
    <property type="entry name" value="HisK_dim/P_dom"/>
</dbReference>
<dbReference type="SUPFAM" id="SSF47384">
    <property type="entry name" value="Homodimeric domain of signal transducing histidine kinase"/>
    <property type="match status" value="1"/>
</dbReference>
<sequence>MHNSKQSRLHTGNIPDAAWFKNMVEKVPAIIYQERGGESQRLIYVSPQAESYLSCGFREMPPARDFLEGCIHPDDLDRVLEVRRRARSEGRPIRCEYRLVGVDGKSRWFWDEASVSREPDGSTSFHGVLFDITERKAAEEALLKRDAILEAVAFAAQHFLRESPSGASMEAILQRLGEAAAVSRVYIFQNHLDEDGTFCTSQRHEWAAPGIEPQIHNPALQNFPWHEGGFSRWVHLMERGEPVYGRVRDFPASEQHILQSQGILSLVVTPIFVSGDWWGFMGFDDCLQDRTWNRAEIEALKIAADMMGAMIARHDLDRQIFEARQVLEQRVQQQTVELSEANRRLLSELQERKRAEARLRTSERHYRELYERSLDGYARLDLRQTIIECNTPFAKMLGYDRPEEVVGLSCRDVTPKRWHDSMERTIREQVLERGFSDLFEKRLRRKDGTLLDVEVRLYLHRDEEGLPDSMWSVVRDISERKAAEAERLRAQKLESLGVLAGGIAHDFNNILTGILGHVSLIKQSLAVGAPVENRLEELERGCARAQELTRQLLTFSKGGSPVKKTGRIQDVVRDSARFTLRGTATRCELVVDEDLWTAEFDAGQISQVVQNLVLNAHQAMDEGGSVRIRLTNRNLDHPGSLPLPPGRYVTLSVSDTGCGIPEEHLGSIFDPYFTTKAQGSGLGLATAYSIVKKHGGHIAVRSVPGEGTTFTVYLPARDAREIEETPSAQKPMTSGSGRILIMDDDSVVLEVLSEMLQHLGFECVASRHGQEAVDLYREAMASGYPFDAVILDLTIPGGMGGRRTLQRLRELDPGVRAIVSSGYSSDPIMAKPHEFGFCGVVAKPYRIEDLAQELQRVLSARAV</sequence>
<evidence type="ECO:0000256" key="3">
    <source>
        <dbReference type="ARBA" id="ARBA00022553"/>
    </source>
</evidence>
<dbReference type="CDD" id="cd00082">
    <property type="entry name" value="HisKA"/>
    <property type="match status" value="1"/>
</dbReference>
<dbReference type="InterPro" id="IPR004358">
    <property type="entry name" value="Sig_transdc_His_kin-like_C"/>
</dbReference>
<name>A0A1M5BCG4_9BACT</name>
<dbReference type="InterPro" id="IPR000014">
    <property type="entry name" value="PAS"/>
</dbReference>
<dbReference type="SMART" id="SM00448">
    <property type="entry name" value="REC"/>
    <property type="match status" value="1"/>
</dbReference>
<evidence type="ECO:0000259" key="9">
    <source>
        <dbReference type="PROSITE" id="PS50110"/>
    </source>
</evidence>
<feature type="coiled-coil region" evidence="7">
    <location>
        <begin position="324"/>
        <end position="372"/>
    </location>
</feature>
<dbReference type="InterPro" id="IPR029016">
    <property type="entry name" value="GAF-like_dom_sf"/>
</dbReference>
<evidence type="ECO:0000256" key="6">
    <source>
        <dbReference type="PROSITE-ProRule" id="PRU00169"/>
    </source>
</evidence>
<feature type="domain" description="Histidine kinase" evidence="8">
    <location>
        <begin position="502"/>
        <end position="718"/>
    </location>
</feature>
<feature type="domain" description="PAC" evidence="11">
    <location>
        <begin position="437"/>
        <end position="489"/>
    </location>
</feature>
<dbReference type="SMART" id="SM00387">
    <property type="entry name" value="HATPase_c"/>
    <property type="match status" value="1"/>
</dbReference>
<dbReference type="InterPro" id="IPR001610">
    <property type="entry name" value="PAC"/>
</dbReference>
<dbReference type="Pfam" id="PF08447">
    <property type="entry name" value="PAS_3"/>
    <property type="match status" value="1"/>
</dbReference>
<dbReference type="InterPro" id="IPR000700">
    <property type="entry name" value="PAS-assoc_C"/>
</dbReference>
<dbReference type="SMART" id="SM00091">
    <property type="entry name" value="PAS"/>
    <property type="match status" value="2"/>
</dbReference>
<evidence type="ECO:0000259" key="8">
    <source>
        <dbReference type="PROSITE" id="PS50109"/>
    </source>
</evidence>